<feature type="signal peptide" evidence="1">
    <location>
        <begin position="1"/>
        <end position="28"/>
    </location>
</feature>
<comment type="caution">
    <text evidence="3">The sequence shown here is derived from an EMBL/GenBank/DDBJ whole genome shotgun (WGS) entry which is preliminary data.</text>
</comment>
<dbReference type="InterPro" id="IPR036380">
    <property type="entry name" value="Isochorismatase-like_sf"/>
</dbReference>
<dbReference type="InterPro" id="IPR029010">
    <property type="entry name" value="ThuA-like"/>
</dbReference>
<evidence type="ECO:0000259" key="2">
    <source>
        <dbReference type="Pfam" id="PF06283"/>
    </source>
</evidence>
<feature type="chain" id="PRO_5043398013" evidence="1">
    <location>
        <begin position="29"/>
        <end position="522"/>
    </location>
</feature>
<name>A0AAW6TZD9_9BACT</name>
<dbReference type="PANTHER" id="PTHR40469:SF2">
    <property type="entry name" value="GALACTOSE-BINDING DOMAIN-LIKE SUPERFAMILY PROTEIN"/>
    <property type="match status" value="1"/>
</dbReference>
<dbReference type="AlphaFoldDB" id="A0AAW6TZD9"/>
<evidence type="ECO:0000313" key="3">
    <source>
        <dbReference type="EMBL" id="MDI6448378.1"/>
    </source>
</evidence>
<dbReference type="Gene3D" id="3.40.50.850">
    <property type="entry name" value="Isochorismatase-like"/>
    <property type="match status" value="1"/>
</dbReference>
<proteinExistence type="predicted"/>
<dbReference type="Pfam" id="PF06283">
    <property type="entry name" value="ThuA"/>
    <property type="match status" value="1"/>
</dbReference>
<keyword evidence="4" id="KW-1185">Reference proteome</keyword>
<dbReference type="PANTHER" id="PTHR40469">
    <property type="entry name" value="SECRETED GLYCOSYL HYDROLASE"/>
    <property type="match status" value="1"/>
</dbReference>
<protein>
    <submittedName>
        <fullName evidence="3">ThuA domain-containing protein</fullName>
    </submittedName>
</protein>
<evidence type="ECO:0000313" key="4">
    <source>
        <dbReference type="Proteomes" id="UP001431776"/>
    </source>
</evidence>
<dbReference type="InterPro" id="IPR029062">
    <property type="entry name" value="Class_I_gatase-like"/>
</dbReference>
<dbReference type="SUPFAM" id="SSF52499">
    <property type="entry name" value="Isochorismatase-like hydrolases"/>
    <property type="match status" value="1"/>
</dbReference>
<dbReference type="RefSeq" id="WP_349243784.1">
    <property type="nucleotide sequence ID" value="NZ_JASCXX010000004.1"/>
</dbReference>
<accession>A0AAW6TZD9</accession>
<organism evidence="3 4">
    <name type="scientific">Anaerobaca lacustris</name>
    <dbReference type="NCBI Taxonomy" id="3044600"/>
    <lineage>
        <taxon>Bacteria</taxon>
        <taxon>Pseudomonadati</taxon>
        <taxon>Planctomycetota</taxon>
        <taxon>Phycisphaerae</taxon>
        <taxon>Sedimentisphaerales</taxon>
        <taxon>Anaerobacaceae</taxon>
        <taxon>Anaerobaca</taxon>
    </lineage>
</organism>
<dbReference type="SUPFAM" id="SSF52317">
    <property type="entry name" value="Class I glutamine amidotransferase-like"/>
    <property type="match status" value="1"/>
</dbReference>
<feature type="domain" description="ThuA-like" evidence="2">
    <location>
        <begin position="342"/>
        <end position="518"/>
    </location>
</feature>
<dbReference type="EMBL" id="JASCXX010000004">
    <property type="protein sequence ID" value="MDI6448378.1"/>
    <property type="molecule type" value="Genomic_DNA"/>
</dbReference>
<reference evidence="3" key="1">
    <citation type="submission" date="2023-05" db="EMBL/GenBank/DDBJ databases">
        <title>Anaerotaeda fermentans gen. nov., sp. nov., a novel anaerobic planctomycete of the new family within the order Sedimentisphaerales isolated from Taman Peninsula, Russia.</title>
        <authorList>
            <person name="Khomyakova M.A."/>
            <person name="Merkel A.Y."/>
            <person name="Slobodkin A.I."/>
        </authorList>
    </citation>
    <scope>NUCLEOTIDE SEQUENCE</scope>
    <source>
        <strain evidence="3">M17dextr</strain>
    </source>
</reference>
<evidence type="ECO:0000256" key="1">
    <source>
        <dbReference type="SAM" id="SignalP"/>
    </source>
</evidence>
<dbReference type="Gene3D" id="3.40.50.880">
    <property type="match status" value="1"/>
</dbReference>
<sequence length="522" mass="57683">MKQRTFKALTTTLLLSILVAVCTGQAPLAPATVHLRTRVAVPDVPGGFRVACRTEQWNPSETAIIICDMWDRHWCEGASRRVAELAPQIDRVATIARDKGVLIIHAPSDTISHYGDYPGRKLAKDAPRAANLPEGIDRWCNWKDDAEQEVGYPIDHSDGGCDCRPRCPESQPWTRQIGTIEIKDNDAISDSGVEIWNLLEQRKIKNVILMGVHTNMCVLGRPFGLRNLSRFGKNAVLMRDLTDAMYNSTMPPGVHHFTGVDLVVGHVEQYVCPTIISTDLTGDPPFRFKEDRRPLVVFLSAESEYSAAETLPDFARELEFEHGLACQIIQGSTEKTGPDRHEISGMEILAHADLVVVYARRRAFPVDQMKYLHEYLDRGGPLIGLRTASHAFDSRGSGPAGHTDWPTFDPDVLGGNYRNHYGAGPVCTVTRAAGAGNHPILTGIKLPLTSNGSLYRTSPLAAATTLLLVGAIPGQEPEPVAWTNQYNKSRVFYTSLGHPDDFRNAPFRRLLVNAVRWALDTP</sequence>
<keyword evidence="1" id="KW-0732">Signal</keyword>
<dbReference type="Proteomes" id="UP001431776">
    <property type="component" value="Unassembled WGS sequence"/>
</dbReference>
<gene>
    <name evidence="3" type="ORF">QJ522_04930</name>
</gene>